<evidence type="ECO:0000313" key="2">
    <source>
        <dbReference type="Proteomes" id="UP001239111"/>
    </source>
</evidence>
<comment type="caution">
    <text evidence="1">The sequence shown here is derived from an EMBL/GenBank/DDBJ whole genome shotgun (WGS) entry which is preliminary data.</text>
</comment>
<dbReference type="EMBL" id="CM056743">
    <property type="protein sequence ID" value="KAJ8669000.1"/>
    <property type="molecule type" value="Genomic_DNA"/>
</dbReference>
<name>A0ACC2NHF5_9HYME</name>
<sequence length="258" mass="29381">MKIYVIQLAVACLCIYFGEVELIGVDKTRHVDDNEFQFFASLITIAPKYRIFCSGTIITGIQVLTTAGCIDKYPVEDSWVFAGSTEFTDTQKYQIEKWIKYSTWAGIRKRARDSGDPDIGIVKLKKRMYFGTSMTLALMPLEPRPLPTNKLEVSLIGWPDSLANNKMDLVTRKVTISRDECLKYTHEPIRTLVGDRKLFCTSPGVQMSKHDEGGPVIFRRNVLVGINYWRSISNKRPKVSVHIDLSHFKDFIDDITSS</sequence>
<gene>
    <name evidence="1" type="ORF">QAD02_000259</name>
</gene>
<organism evidence="1 2">
    <name type="scientific">Eretmocerus hayati</name>
    <dbReference type="NCBI Taxonomy" id="131215"/>
    <lineage>
        <taxon>Eukaryota</taxon>
        <taxon>Metazoa</taxon>
        <taxon>Ecdysozoa</taxon>
        <taxon>Arthropoda</taxon>
        <taxon>Hexapoda</taxon>
        <taxon>Insecta</taxon>
        <taxon>Pterygota</taxon>
        <taxon>Neoptera</taxon>
        <taxon>Endopterygota</taxon>
        <taxon>Hymenoptera</taxon>
        <taxon>Apocrita</taxon>
        <taxon>Proctotrupomorpha</taxon>
        <taxon>Chalcidoidea</taxon>
        <taxon>Aphelinidae</taxon>
        <taxon>Aphelininae</taxon>
        <taxon>Eretmocerus</taxon>
    </lineage>
</organism>
<keyword evidence="2" id="KW-1185">Reference proteome</keyword>
<reference evidence="1" key="1">
    <citation type="submission" date="2023-04" db="EMBL/GenBank/DDBJ databases">
        <title>A chromosome-level genome assembly of the parasitoid wasp Eretmocerus hayati.</title>
        <authorList>
            <person name="Zhong Y."/>
            <person name="Liu S."/>
            <person name="Liu Y."/>
        </authorList>
    </citation>
    <scope>NUCLEOTIDE SEQUENCE</scope>
    <source>
        <strain evidence="1">ZJU_SS_LIU_2023</strain>
    </source>
</reference>
<proteinExistence type="predicted"/>
<accession>A0ACC2NHF5</accession>
<evidence type="ECO:0000313" key="1">
    <source>
        <dbReference type="EMBL" id="KAJ8669000.1"/>
    </source>
</evidence>
<protein>
    <submittedName>
        <fullName evidence="1">Uncharacterized protein</fullName>
    </submittedName>
</protein>
<dbReference type="Proteomes" id="UP001239111">
    <property type="component" value="Chromosome 3"/>
</dbReference>